<feature type="compositionally biased region" description="Low complexity" evidence="1">
    <location>
        <begin position="140"/>
        <end position="154"/>
    </location>
</feature>
<feature type="compositionally biased region" description="Low complexity" evidence="1">
    <location>
        <begin position="37"/>
        <end position="51"/>
    </location>
</feature>
<feature type="compositionally biased region" description="Basic and acidic residues" evidence="1">
    <location>
        <begin position="210"/>
        <end position="231"/>
    </location>
</feature>
<sequence>MALRALNSNGQMGPIWPQMPLVARSSLPVVPKRRQHSASSGSSYSSQSTARSHSRCRSRRRHSHVRRPYSSRDSSCCSSSRSTSRSRSSSRSRSYRRDNSRRRRRRSTSGPRFFAHNGHSRRLSTRLRSSRDPSRRQRSDSCSGSCSSHSLSRSVIRKNQVNDSSPVRSGSNHPPPLDVNGSHRSVSSGSEGEVTDFVEEDFEPCGQESRNSKDRSRPDELNESHSSRYLDDDIPDSLVIQANLIRSSPASGESLYSVSTNSSHSSCRVSRNGRSIKTRRAPPRHLSSSSSSTASAPGTKRSDPLSRSWSSDA</sequence>
<dbReference type="AlphaFoldDB" id="A0A8E0VFT8"/>
<feature type="compositionally biased region" description="Low complexity" evidence="1">
    <location>
        <begin position="284"/>
        <end position="297"/>
    </location>
</feature>
<accession>A0A8E0VFT8</accession>
<evidence type="ECO:0000313" key="2">
    <source>
        <dbReference type="EMBL" id="KAA0183584.1"/>
    </source>
</evidence>
<evidence type="ECO:0000256" key="1">
    <source>
        <dbReference type="SAM" id="MobiDB-lite"/>
    </source>
</evidence>
<feature type="region of interest" description="Disordered" evidence="1">
    <location>
        <begin position="27"/>
        <end position="232"/>
    </location>
</feature>
<name>A0A8E0VFT8_9TREM</name>
<dbReference type="OrthoDB" id="10654967at2759"/>
<feature type="compositionally biased region" description="Basic residues" evidence="1">
    <location>
        <begin position="274"/>
        <end position="283"/>
    </location>
</feature>
<feature type="compositionally biased region" description="Polar residues" evidence="1">
    <location>
        <begin position="159"/>
        <end position="172"/>
    </location>
</feature>
<comment type="caution">
    <text evidence="2">The sequence shown here is derived from an EMBL/GenBank/DDBJ whole genome shotgun (WGS) entry which is preliminary data.</text>
</comment>
<feature type="compositionally biased region" description="Basic residues" evidence="1">
    <location>
        <begin position="52"/>
        <end position="69"/>
    </location>
</feature>
<organism evidence="2 3">
    <name type="scientific">Fasciolopsis buskii</name>
    <dbReference type="NCBI Taxonomy" id="27845"/>
    <lineage>
        <taxon>Eukaryota</taxon>
        <taxon>Metazoa</taxon>
        <taxon>Spiralia</taxon>
        <taxon>Lophotrochozoa</taxon>
        <taxon>Platyhelminthes</taxon>
        <taxon>Trematoda</taxon>
        <taxon>Digenea</taxon>
        <taxon>Plagiorchiida</taxon>
        <taxon>Echinostomata</taxon>
        <taxon>Echinostomatoidea</taxon>
        <taxon>Fasciolidae</taxon>
        <taxon>Fasciolopsis</taxon>
    </lineage>
</organism>
<protein>
    <submittedName>
        <fullName evidence="2">Uncharacterized protein</fullName>
    </submittedName>
</protein>
<dbReference type="Proteomes" id="UP000728185">
    <property type="component" value="Unassembled WGS sequence"/>
</dbReference>
<feature type="compositionally biased region" description="Polar residues" evidence="1">
    <location>
        <begin position="250"/>
        <end position="273"/>
    </location>
</feature>
<proteinExistence type="predicted"/>
<feature type="compositionally biased region" description="Acidic residues" evidence="1">
    <location>
        <begin position="193"/>
        <end position="203"/>
    </location>
</feature>
<feature type="compositionally biased region" description="Basic residues" evidence="1">
    <location>
        <begin position="88"/>
        <end position="107"/>
    </location>
</feature>
<gene>
    <name evidence="2" type="ORF">FBUS_00541</name>
</gene>
<dbReference type="EMBL" id="LUCM01011694">
    <property type="protein sequence ID" value="KAA0183584.1"/>
    <property type="molecule type" value="Genomic_DNA"/>
</dbReference>
<reference evidence="2" key="1">
    <citation type="submission" date="2019-05" db="EMBL/GenBank/DDBJ databases">
        <title>Annotation for the trematode Fasciolopsis buski.</title>
        <authorList>
            <person name="Choi Y.-J."/>
        </authorList>
    </citation>
    <scope>NUCLEOTIDE SEQUENCE</scope>
    <source>
        <strain evidence="2">HT</strain>
        <tissue evidence="2">Whole worm</tissue>
    </source>
</reference>
<evidence type="ECO:0000313" key="3">
    <source>
        <dbReference type="Proteomes" id="UP000728185"/>
    </source>
</evidence>
<keyword evidence="3" id="KW-1185">Reference proteome</keyword>
<feature type="region of interest" description="Disordered" evidence="1">
    <location>
        <begin position="250"/>
        <end position="313"/>
    </location>
</feature>
<feature type="compositionally biased region" description="Low complexity" evidence="1">
    <location>
        <begin position="71"/>
        <end position="87"/>
    </location>
</feature>
<feature type="compositionally biased region" description="Basic and acidic residues" evidence="1">
    <location>
        <begin position="129"/>
        <end position="139"/>
    </location>
</feature>